<dbReference type="EMBL" id="LNZH02000181">
    <property type="protein sequence ID" value="OCB88295.1"/>
    <property type="molecule type" value="Genomic_DNA"/>
</dbReference>
<evidence type="ECO:0000259" key="5">
    <source>
        <dbReference type="PROSITE" id="PS50181"/>
    </source>
</evidence>
<dbReference type="Gene3D" id="2.130.10.10">
    <property type="entry name" value="YVTN repeat-like/Quinoprotein amine dehydrogenase"/>
    <property type="match status" value="2"/>
</dbReference>
<dbReference type="InterPro" id="IPR019775">
    <property type="entry name" value="WD40_repeat_CS"/>
</dbReference>
<evidence type="ECO:0000256" key="3">
    <source>
        <dbReference type="PROSITE-ProRule" id="PRU00221"/>
    </source>
</evidence>
<reference evidence="6" key="1">
    <citation type="submission" date="2016-06" db="EMBL/GenBank/DDBJ databases">
        <title>Draft Genome sequence of the fungus Inonotus baumii.</title>
        <authorList>
            <person name="Zhu H."/>
            <person name="Lin W."/>
        </authorList>
    </citation>
    <scope>NUCLEOTIDE SEQUENCE</scope>
    <source>
        <strain evidence="6">821</strain>
    </source>
</reference>
<feature type="repeat" description="WD" evidence="3">
    <location>
        <begin position="391"/>
        <end position="430"/>
    </location>
</feature>
<dbReference type="OrthoDB" id="19711at2759"/>
<dbReference type="SUPFAM" id="SSF50978">
    <property type="entry name" value="WD40 repeat-like"/>
    <property type="match status" value="1"/>
</dbReference>
<evidence type="ECO:0000313" key="6">
    <source>
        <dbReference type="EMBL" id="OCB88295.1"/>
    </source>
</evidence>
<dbReference type="GO" id="GO:1990234">
    <property type="term" value="C:transferase complex"/>
    <property type="evidence" value="ECO:0007669"/>
    <property type="project" value="UniProtKB-ARBA"/>
</dbReference>
<dbReference type="Gene3D" id="1.20.1280.50">
    <property type="match status" value="1"/>
</dbReference>
<dbReference type="SMART" id="SM00256">
    <property type="entry name" value="FBOX"/>
    <property type="match status" value="1"/>
</dbReference>
<keyword evidence="2" id="KW-0677">Repeat</keyword>
<feature type="region of interest" description="Disordered" evidence="4">
    <location>
        <begin position="1"/>
        <end position="42"/>
    </location>
</feature>
<dbReference type="PRINTS" id="PR00320">
    <property type="entry name" value="GPROTEINBRPT"/>
</dbReference>
<comment type="caution">
    <text evidence="6">The sequence shown here is derived from an EMBL/GenBank/DDBJ whole genome shotgun (WGS) entry which is preliminary data.</text>
</comment>
<dbReference type="Pfam" id="PF00400">
    <property type="entry name" value="WD40"/>
    <property type="match status" value="5"/>
</dbReference>
<dbReference type="AlphaFoldDB" id="A0A9Q5HYP3"/>
<evidence type="ECO:0000256" key="4">
    <source>
        <dbReference type="SAM" id="MobiDB-lite"/>
    </source>
</evidence>
<protein>
    <submittedName>
        <fullName evidence="6">WD40 repeat-like protein</fullName>
    </submittedName>
</protein>
<dbReference type="PANTHER" id="PTHR22847:SF745">
    <property type="entry name" value="F-BOX_WD REPEAT-CONTAINING PROTEIN 7"/>
    <property type="match status" value="1"/>
</dbReference>
<dbReference type="InterPro" id="IPR036322">
    <property type="entry name" value="WD40_repeat_dom_sf"/>
</dbReference>
<feature type="repeat" description="WD" evidence="3">
    <location>
        <begin position="512"/>
        <end position="551"/>
    </location>
</feature>
<sequence length="702" mass="75948">MADKPSSPSPGPSTPRPLMSASFGRRTLSSRTPVRPKLPTKYALSASDTDAYPFRIPGGANGVAGSRNASITLSMPTPRAPPRISKLLGAVLSGPRTDSRGPTGGGGGGNEGEIVMVDGTFAEVNNEETVTRPPSPAPTSDFSFISPPSPMSFVHVVPPHIPEGFYDVFSSPTSGPKGTPNCTLFISPSKAGASMRRSPKLSKAALGRIWDALSSPARRSRTKSQNVFDNLPLDGEEGELIDEACFIAARPSIGMDIIGCLPNEVALSIFASLDLRSVLACRSVSKQWKMLADDSLVWRSLFYREIEEKGWRINEKKARLLIAEQQDQSNSAARSRLLSIASVATRNTTESPGRPGLMRLAPLAYDWAQLYRTRAELDRRWLSSEPRTTRIAGHMDSVYCLEFDARRLVTGSRDRTIKVWDLRTGRLRATLRGHAGSVLCLKFDKIAMARADSSLEGDGEEEEDEGDGFMVSGSSDCTVLVWDLRRLWRASGGSKTGGNPINAGPELVKRVLRGHTGGVLDLRIDKQWIVSCSKDALIRVWDRKTLELAQTLQGHEGPVNAIGLQDGKVVSASGDGKMMLWDIATGTRIRTFEGHDRGLACIDFKGDIIVSGSNDCKIKVWRASTGACLQTLSGHASLVRALAYDARTGRLVSASYDKTVKVWDLRDLGASSGGGGRIVSTSHDQRVVVLDFGHDLDTSLFI</sequence>
<dbReference type="Pfam" id="PF12937">
    <property type="entry name" value="F-box-like"/>
    <property type="match status" value="1"/>
</dbReference>
<feature type="compositionally biased region" description="Gly residues" evidence="4">
    <location>
        <begin position="102"/>
        <end position="111"/>
    </location>
</feature>
<feature type="repeat" description="WD" evidence="3">
    <location>
        <begin position="552"/>
        <end position="591"/>
    </location>
</feature>
<evidence type="ECO:0000256" key="1">
    <source>
        <dbReference type="ARBA" id="ARBA00022574"/>
    </source>
</evidence>
<dbReference type="InterPro" id="IPR001680">
    <property type="entry name" value="WD40_rpt"/>
</dbReference>
<keyword evidence="1 3" id="KW-0853">WD repeat</keyword>
<dbReference type="PANTHER" id="PTHR22847">
    <property type="entry name" value="WD40 REPEAT PROTEIN"/>
    <property type="match status" value="1"/>
</dbReference>
<feature type="repeat" description="WD" evidence="3">
    <location>
        <begin position="632"/>
        <end position="666"/>
    </location>
</feature>
<dbReference type="SMART" id="SM00320">
    <property type="entry name" value="WD40"/>
    <property type="match status" value="6"/>
</dbReference>
<dbReference type="InterPro" id="IPR020472">
    <property type="entry name" value="WD40_PAC1"/>
</dbReference>
<accession>A0A9Q5HYP3</accession>
<dbReference type="PROSITE" id="PS50082">
    <property type="entry name" value="WD_REPEATS_2"/>
    <property type="match status" value="5"/>
</dbReference>
<dbReference type="PROSITE" id="PS00678">
    <property type="entry name" value="WD_REPEATS_1"/>
    <property type="match status" value="3"/>
</dbReference>
<evidence type="ECO:0000313" key="7">
    <source>
        <dbReference type="Proteomes" id="UP000757232"/>
    </source>
</evidence>
<dbReference type="InterPro" id="IPR001810">
    <property type="entry name" value="F-box_dom"/>
</dbReference>
<organism evidence="6 7">
    <name type="scientific">Sanghuangporus baumii</name>
    <name type="common">Phellinus baumii</name>
    <dbReference type="NCBI Taxonomy" id="108892"/>
    <lineage>
        <taxon>Eukaryota</taxon>
        <taxon>Fungi</taxon>
        <taxon>Dikarya</taxon>
        <taxon>Basidiomycota</taxon>
        <taxon>Agaricomycotina</taxon>
        <taxon>Agaricomycetes</taxon>
        <taxon>Hymenochaetales</taxon>
        <taxon>Hymenochaetaceae</taxon>
        <taxon>Sanghuangporus</taxon>
    </lineage>
</organism>
<dbReference type="SUPFAM" id="SSF81383">
    <property type="entry name" value="F-box domain"/>
    <property type="match status" value="1"/>
</dbReference>
<dbReference type="PROSITE" id="PS50181">
    <property type="entry name" value="FBOX"/>
    <property type="match status" value="1"/>
</dbReference>
<dbReference type="Proteomes" id="UP000757232">
    <property type="component" value="Unassembled WGS sequence"/>
</dbReference>
<keyword evidence="7" id="KW-1185">Reference proteome</keyword>
<dbReference type="PROSITE" id="PS50294">
    <property type="entry name" value="WD_REPEATS_REGION"/>
    <property type="match status" value="5"/>
</dbReference>
<dbReference type="CDD" id="cd00200">
    <property type="entry name" value="WD40"/>
    <property type="match status" value="1"/>
</dbReference>
<feature type="domain" description="F-box" evidence="5">
    <location>
        <begin position="255"/>
        <end position="301"/>
    </location>
</feature>
<evidence type="ECO:0000256" key="2">
    <source>
        <dbReference type="ARBA" id="ARBA00022737"/>
    </source>
</evidence>
<dbReference type="InterPro" id="IPR015943">
    <property type="entry name" value="WD40/YVTN_repeat-like_dom_sf"/>
</dbReference>
<feature type="region of interest" description="Disordered" evidence="4">
    <location>
        <begin position="92"/>
        <end position="111"/>
    </location>
</feature>
<proteinExistence type="predicted"/>
<name>A0A9Q5HYP3_SANBA</name>
<feature type="repeat" description="WD" evidence="3">
    <location>
        <begin position="592"/>
        <end position="631"/>
    </location>
</feature>
<dbReference type="InterPro" id="IPR036047">
    <property type="entry name" value="F-box-like_dom_sf"/>
</dbReference>
<gene>
    <name evidence="6" type="ORF">A7U60_g4597</name>
</gene>